<keyword evidence="1" id="KW-0540">Nuclease</keyword>
<evidence type="ECO:0000313" key="6">
    <source>
        <dbReference type="Proteomes" id="UP000360750"/>
    </source>
</evidence>
<gene>
    <name evidence="5" type="primary">rnaSA3</name>
    <name evidence="5" type="ORF">NCTC8139_03015</name>
</gene>
<dbReference type="GO" id="GO:0004518">
    <property type="term" value="F:nuclease activity"/>
    <property type="evidence" value="ECO:0007669"/>
    <property type="project" value="UniProtKB-KW"/>
</dbReference>
<accession>A0ABD7V577</accession>
<evidence type="ECO:0000313" key="5">
    <source>
        <dbReference type="EMBL" id="VFA89449.1"/>
    </source>
</evidence>
<dbReference type="InterPro" id="IPR000026">
    <property type="entry name" value="N1-like"/>
</dbReference>
<dbReference type="Proteomes" id="UP000360750">
    <property type="component" value="Unassembled WGS sequence"/>
</dbReference>
<evidence type="ECO:0000256" key="1">
    <source>
        <dbReference type="ARBA" id="ARBA00022722"/>
    </source>
</evidence>
<dbReference type="EMBL" id="CAACYD010000007">
    <property type="protein sequence ID" value="VFA89449.1"/>
    <property type="molecule type" value="Genomic_DNA"/>
</dbReference>
<dbReference type="InterPro" id="IPR016191">
    <property type="entry name" value="Ribonuclease/ribotoxin"/>
</dbReference>
<organism evidence="5 6">
    <name type="scientific">Gordonia paraffinivorans</name>
    <dbReference type="NCBI Taxonomy" id="175628"/>
    <lineage>
        <taxon>Bacteria</taxon>
        <taxon>Bacillati</taxon>
        <taxon>Actinomycetota</taxon>
        <taxon>Actinomycetes</taxon>
        <taxon>Mycobacteriales</taxon>
        <taxon>Gordoniaceae</taxon>
        <taxon>Gordonia</taxon>
    </lineage>
</organism>
<reference evidence="5 6" key="1">
    <citation type="submission" date="2019-02" db="EMBL/GenBank/DDBJ databases">
        <authorList>
            <consortium name="Pathogen Informatics"/>
        </authorList>
    </citation>
    <scope>NUCLEOTIDE SEQUENCE [LARGE SCALE GENOMIC DNA]</scope>
    <source>
        <strain evidence="5 6">3012STDY6756503</strain>
    </source>
</reference>
<evidence type="ECO:0000256" key="3">
    <source>
        <dbReference type="SAM" id="MobiDB-lite"/>
    </source>
</evidence>
<evidence type="ECO:0000256" key="4">
    <source>
        <dbReference type="SAM" id="Phobius"/>
    </source>
</evidence>
<keyword evidence="4" id="KW-0812">Transmembrane</keyword>
<feature type="transmembrane region" description="Helical" evidence="4">
    <location>
        <begin position="21"/>
        <end position="41"/>
    </location>
</feature>
<keyword evidence="2 5" id="KW-0378">Hydrolase</keyword>
<dbReference type="EC" id="3.1.27.3" evidence="5"/>
<dbReference type="Pfam" id="PF00545">
    <property type="entry name" value="Ribonuclease"/>
    <property type="match status" value="1"/>
</dbReference>
<evidence type="ECO:0000256" key="2">
    <source>
        <dbReference type="ARBA" id="ARBA00022801"/>
    </source>
</evidence>
<dbReference type="SUPFAM" id="SSF53933">
    <property type="entry name" value="Microbial ribonucleases"/>
    <property type="match status" value="1"/>
</dbReference>
<proteinExistence type="predicted"/>
<protein>
    <submittedName>
        <fullName evidence="5">Guanyl-specific ribonuclease Sa3</fullName>
        <ecNumber evidence="5">3.1.27.3</ecNumber>
    </submittedName>
</protein>
<dbReference type="AlphaFoldDB" id="A0ABD7V577"/>
<sequence>MAPNPKQPGPKQSVAQRKRQALITATAFVLIAVVFGVTWLINNSGGKSDETHTVAVSTSTSTTKAASSKIASSKIASKTSKVPSSKVPSSKKAATHTTTPKPATSKPTTPKTSTARSSAANAAIPPHVLRTLAYIDAGEWPEAANAPGTKGGVTFRNNEGLLPRTDSGGRRITYREWDVNPKAPNRGRDAERIVTGSDGSAWYTADHYRTFVKIRGPS</sequence>
<feature type="region of interest" description="Disordered" evidence="3">
    <location>
        <begin position="58"/>
        <end position="122"/>
    </location>
</feature>
<dbReference type="GO" id="GO:0016787">
    <property type="term" value="F:hydrolase activity"/>
    <property type="evidence" value="ECO:0007669"/>
    <property type="project" value="UniProtKB-KW"/>
</dbReference>
<dbReference type="GeneID" id="60751002"/>
<name>A0ABD7V577_9ACTN</name>
<dbReference type="RefSeq" id="WP_131734762.1">
    <property type="nucleotide sequence ID" value="NZ_CAACYD010000007.1"/>
</dbReference>
<dbReference type="Gene3D" id="3.10.450.30">
    <property type="entry name" value="Microbial ribonucleases"/>
    <property type="match status" value="1"/>
</dbReference>
<keyword evidence="4" id="KW-1133">Transmembrane helix</keyword>
<keyword evidence="4" id="KW-0472">Membrane</keyword>
<comment type="caution">
    <text evidence="5">The sequence shown here is derived from an EMBL/GenBank/DDBJ whole genome shotgun (WGS) entry which is preliminary data.</text>
</comment>